<proteinExistence type="predicted"/>
<dbReference type="EMBL" id="CP101637">
    <property type="protein sequence ID" value="WMT80678.1"/>
    <property type="molecule type" value="Genomic_DNA"/>
</dbReference>
<accession>A0ABY9PY87</accession>
<gene>
    <name evidence="1" type="ORF">TEMA_09990</name>
</gene>
<sequence length="68" mass="7704">MYRLEPVRKGYCCLCEHVTSLEYAEICLCGDASLVNGKIEDVQAEVTWTCEKCGNKVKYIDRVKVVAE</sequence>
<protein>
    <submittedName>
        <fullName evidence="1">Uncharacterized protein</fullName>
    </submittedName>
</protein>
<evidence type="ECO:0000313" key="1">
    <source>
        <dbReference type="EMBL" id="WMT80678.1"/>
    </source>
</evidence>
<evidence type="ECO:0000313" key="2">
    <source>
        <dbReference type="Proteomes" id="UP001235030"/>
    </source>
</evidence>
<name>A0ABY9PY87_9FIRM</name>
<dbReference type="RefSeq" id="WP_228104906.1">
    <property type="nucleotide sequence ID" value="NZ_CP101637.1"/>
</dbReference>
<organism evidence="1 2">
    <name type="scientific">Terrisporobacter mayombei</name>
    <dbReference type="NCBI Taxonomy" id="1541"/>
    <lineage>
        <taxon>Bacteria</taxon>
        <taxon>Bacillati</taxon>
        <taxon>Bacillota</taxon>
        <taxon>Clostridia</taxon>
        <taxon>Peptostreptococcales</taxon>
        <taxon>Peptostreptococcaceae</taxon>
        <taxon>Terrisporobacter</taxon>
    </lineage>
</organism>
<reference evidence="1 2" key="1">
    <citation type="submission" date="2022-07" db="EMBL/GenBank/DDBJ databases">
        <title>Genome sequence of Terrisporobacter mayombei DSM6539.</title>
        <authorList>
            <person name="Boeer T."/>
            <person name="Bengelsdorf F.R."/>
            <person name="Daniel R."/>
            <person name="Poehlein A."/>
        </authorList>
    </citation>
    <scope>NUCLEOTIDE SEQUENCE [LARGE SCALE GENOMIC DNA]</scope>
    <source>
        <strain evidence="1 2">DSM 6539</strain>
    </source>
</reference>
<keyword evidence="2" id="KW-1185">Reference proteome</keyword>
<dbReference type="Proteomes" id="UP001235030">
    <property type="component" value="Chromosome"/>
</dbReference>